<evidence type="ECO:0000313" key="3">
    <source>
        <dbReference type="Proteomes" id="UP000724874"/>
    </source>
</evidence>
<keyword evidence="3" id="KW-1185">Reference proteome</keyword>
<name>A0A9P5NVH4_GYMJU</name>
<protein>
    <submittedName>
        <fullName evidence="2">Uncharacterized protein</fullName>
    </submittedName>
</protein>
<dbReference type="AlphaFoldDB" id="A0A9P5NVH4"/>
<evidence type="ECO:0000256" key="1">
    <source>
        <dbReference type="SAM" id="Coils"/>
    </source>
</evidence>
<gene>
    <name evidence="2" type="ORF">CPB84DRAFT_1229275</name>
</gene>
<sequence>MNTSDPSTLEALKKLQRENRELISKNNAFMEDIIRAQDRELQPIKDQNAAFQLESQEDEVDRMDKKVLKRRIKDLCDTVAQLNEELHTCERLLEEINSFRKPCPELPPKILHLIFERTVPPHSLTMPCCGPCPNSLWSEVQKQKITLMNVCRA</sequence>
<dbReference type="OrthoDB" id="3258555at2759"/>
<organism evidence="2 3">
    <name type="scientific">Gymnopilus junonius</name>
    <name type="common">Spectacular rustgill mushroom</name>
    <name type="synonym">Gymnopilus spectabilis subsp. junonius</name>
    <dbReference type="NCBI Taxonomy" id="109634"/>
    <lineage>
        <taxon>Eukaryota</taxon>
        <taxon>Fungi</taxon>
        <taxon>Dikarya</taxon>
        <taxon>Basidiomycota</taxon>
        <taxon>Agaricomycotina</taxon>
        <taxon>Agaricomycetes</taxon>
        <taxon>Agaricomycetidae</taxon>
        <taxon>Agaricales</taxon>
        <taxon>Agaricineae</taxon>
        <taxon>Hymenogastraceae</taxon>
        <taxon>Gymnopilus</taxon>
    </lineage>
</organism>
<comment type="caution">
    <text evidence="2">The sequence shown here is derived from an EMBL/GenBank/DDBJ whole genome shotgun (WGS) entry which is preliminary data.</text>
</comment>
<dbReference type="EMBL" id="JADNYJ010000006">
    <property type="protein sequence ID" value="KAF8910573.1"/>
    <property type="molecule type" value="Genomic_DNA"/>
</dbReference>
<accession>A0A9P5NVH4</accession>
<dbReference type="Proteomes" id="UP000724874">
    <property type="component" value="Unassembled WGS sequence"/>
</dbReference>
<feature type="coiled-coil region" evidence="1">
    <location>
        <begin position="65"/>
        <end position="92"/>
    </location>
</feature>
<reference evidence="2" key="1">
    <citation type="submission" date="2020-11" db="EMBL/GenBank/DDBJ databases">
        <authorList>
            <consortium name="DOE Joint Genome Institute"/>
            <person name="Ahrendt S."/>
            <person name="Riley R."/>
            <person name="Andreopoulos W."/>
            <person name="LaButti K."/>
            <person name="Pangilinan J."/>
            <person name="Ruiz-duenas F.J."/>
            <person name="Barrasa J.M."/>
            <person name="Sanchez-Garcia M."/>
            <person name="Camarero S."/>
            <person name="Miyauchi S."/>
            <person name="Serrano A."/>
            <person name="Linde D."/>
            <person name="Babiker R."/>
            <person name="Drula E."/>
            <person name="Ayuso-Fernandez I."/>
            <person name="Pacheco R."/>
            <person name="Padilla G."/>
            <person name="Ferreira P."/>
            <person name="Barriuso J."/>
            <person name="Kellner H."/>
            <person name="Castanera R."/>
            <person name="Alfaro M."/>
            <person name="Ramirez L."/>
            <person name="Pisabarro A.G."/>
            <person name="Kuo A."/>
            <person name="Tritt A."/>
            <person name="Lipzen A."/>
            <person name="He G."/>
            <person name="Yan M."/>
            <person name="Ng V."/>
            <person name="Cullen D."/>
            <person name="Martin F."/>
            <person name="Rosso M.-N."/>
            <person name="Henrissat B."/>
            <person name="Hibbett D."/>
            <person name="Martinez A.T."/>
            <person name="Grigoriev I.V."/>
        </authorList>
    </citation>
    <scope>NUCLEOTIDE SEQUENCE</scope>
    <source>
        <strain evidence="2">AH 44721</strain>
    </source>
</reference>
<evidence type="ECO:0000313" key="2">
    <source>
        <dbReference type="EMBL" id="KAF8910573.1"/>
    </source>
</evidence>
<proteinExistence type="predicted"/>
<keyword evidence="1" id="KW-0175">Coiled coil</keyword>